<dbReference type="GO" id="GO:0045892">
    <property type="term" value="P:negative regulation of DNA-templated transcription"/>
    <property type="evidence" value="ECO:0007669"/>
    <property type="project" value="UniProtKB-UniRule"/>
</dbReference>
<dbReference type="Proteomes" id="UP000092695">
    <property type="component" value="Chromosome"/>
</dbReference>
<dbReference type="Pfam" id="PF07702">
    <property type="entry name" value="UTRA"/>
    <property type="match status" value="1"/>
</dbReference>
<organism evidence="7 8">
    <name type="scientific">Woeseia oceani</name>
    <dbReference type="NCBI Taxonomy" id="1548547"/>
    <lineage>
        <taxon>Bacteria</taxon>
        <taxon>Pseudomonadati</taxon>
        <taxon>Pseudomonadota</taxon>
        <taxon>Gammaproteobacteria</taxon>
        <taxon>Woeseiales</taxon>
        <taxon>Woeseiaceae</taxon>
        <taxon>Woeseia</taxon>
    </lineage>
</organism>
<dbReference type="InterPro" id="IPR036388">
    <property type="entry name" value="WH-like_DNA-bd_sf"/>
</dbReference>
<evidence type="ECO:0000259" key="6">
    <source>
        <dbReference type="PROSITE" id="PS50949"/>
    </source>
</evidence>
<dbReference type="Pfam" id="PF00392">
    <property type="entry name" value="GntR"/>
    <property type="match status" value="1"/>
</dbReference>
<dbReference type="GO" id="GO:0006547">
    <property type="term" value="P:L-histidine metabolic process"/>
    <property type="evidence" value="ECO:0007669"/>
    <property type="project" value="UniProtKB-UniRule"/>
</dbReference>
<keyword evidence="1" id="KW-0805">Transcription regulation</keyword>
<dbReference type="CDD" id="cd07377">
    <property type="entry name" value="WHTH_GntR"/>
    <property type="match status" value="1"/>
</dbReference>
<dbReference type="Gene3D" id="3.40.1410.10">
    <property type="entry name" value="Chorismate lyase-like"/>
    <property type="match status" value="1"/>
</dbReference>
<dbReference type="InterPro" id="IPR050679">
    <property type="entry name" value="Bact_HTH_transcr_reg"/>
</dbReference>
<dbReference type="InterPro" id="IPR000524">
    <property type="entry name" value="Tscrpt_reg_HTH_GntR"/>
</dbReference>
<feature type="region of interest" description="Disordered" evidence="5">
    <location>
        <begin position="229"/>
        <end position="260"/>
    </location>
</feature>
<gene>
    <name evidence="7" type="ORF">BA177_15245</name>
</gene>
<dbReference type="InterPro" id="IPR028978">
    <property type="entry name" value="Chorismate_lyase_/UTRA_dom_sf"/>
</dbReference>
<feature type="domain" description="HTH gntR-type" evidence="6">
    <location>
        <begin position="6"/>
        <end position="74"/>
    </location>
</feature>
<dbReference type="SMART" id="SM00345">
    <property type="entry name" value="HTH_GNTR"/>
    <property type="match status" value="1"/>
</dbReference>
<dbReference type="GO" id="GO:0003677">
    <property type="term" value="F:DNA binding"/>
    <property type="evidence" value="ECO:0007669"/>
    <property type="project" value="UniProtKB-UniRule"/>
</dbReference>
<dbReference type="KEGG" id="woc:BA177_15245"/>
<proteinExistence type="predicted"/>
<dbReference type="STRING" id="1548547.BA177_15245"/>
<evidence type="ECO:0000256" key="1">
    <source>
        <dbReference type="ARBA" id="ARBA00023015"/>
    </source>
</evidence>
<dbReference type="Gene3D" id="1.10.10.10">
    <property type="entry name" value="Winged helix-like DNA-binding domain superfamily/Winged helix DNA-binding domain"/>
    <property type="match status" value="1"/>
</dbReference>
<dbReference type="EMBL" id="CP016268">
    <property type="protein sequence ID" value="ANO52362.1"/>
    <property type="molecule type" value="Genomic_DNA"/>
</dbReference>
<dbReference type="InterPro" id="IPR010248">
    <property type="entry name" value="His_ut_repres"/>
</dbReference>
<dbReference type="PANTHER" id="PTHR44846:SF16">
    <property type="entry name" value="TRANSCRIPTIONAL REGULATOR PHNF-RELATED"/>
    <property type="match status" value="1"/>
</dbReference>
<evidence type="ECO:0000256" key="3">
    <source>
        <dbReference type="ARBA" id="ARBA00023163"/>
    </source>
</evidence>
<keyword evidence="8" id="KW-1185">Reference proteome</keyword>
<dbReference type="PROSITE" id="PS50949">
    <property type="entry name" value="HTH_GNTR"/>
    <property type="match status" value="1"/>
</dbReference>
<dbReference type="InterPro" id="IPR036390">
    <property type="entry name" value="WH_DNA-bd_sf"/>
</dbReference>
<accession>A0A193LIM9</accession>
<dbReference type="PANTHER" id="PTHR44846">
    <property type="entry name" value="MANNOSYL-D-GLYCERATE TRANSPORT/METABOLISM SYSTEM REPRESSOR MNGR-RELATED"/>
    <property type="match status" value="1"/>
</dbReference>
<dbReference type="SMART" id="SM00866">
    <property type="entry name" value="UTRA"/>
    <property type="match status" value="1"/>
</dbReference>
<keyword evidence="2" id="KW-0238">DNA-binding</keyword>
<evidence type="ECO:0000256" key="5">
    <source>
        <dbReference type="SAM" id="MobiDB-lite"/>
    </source>
</evidence>
<sequence length="260" mass="28689">MAGTVKPRYRELKDNIIARISAGELRPRDRVPSENEMVESYGVSRMTANRALRELHAEGYVERVAGLGTFVADLRATSNVLEVRSIADEIALRGRKHSARVLRVSKQHARGEVARSLQVEAGSDVFHLLLVHEENEQPVQLEDRHIVAGFAPDCLQQDFTQITPSAYLSAIAPLQEAEQVVRAAIPNAAVRQHLKMETGEPCLVIVRRTWAHGRPVSFGRLSHPGSRFELTGHYAPPGTPRSTPQQSVAGAHNTHTVKDA</sequence>
<evidence type="ECO:0000313" key="7">
    <source>
        <dbReference type="EMBL" id="ANO52362.1"/>
    </source>
</evidence>
<dbReference type="GO" id="GO:0003700">
    <property type="term" value="F:DNA-binding transcription factor activity"/>
    <property type="evidence" value="ECO:0007669"/>
    <property type="project" value="UniProtKB-UniRule"/>
</dbReference>
<dbReference type="SUPFAM" id="SSF46785">
    <property type="entry name" value="Winged helix' DNA-binding domain"/>
    <property type="match status" value="1"/>
</dbReference>
<dbReference type="OrthoDB" id="9808698at2"/>
<name>A0A193LIM9_9GAMM</name>
<evidence type="ECO:0000256" key="4">
    <source>
        <dbReference type="NCBIfam" id="TIGR02018"/>
    </source>
</evidence>
<keyword evidence="3" id="KW-0804">Transcription</keyword>
<dbReference type="SUPFAM" id="SSF64288">
    <property type="entry name" value="Chorismate lyase-like"/>
    <property type="match status" value="1"/>
</dbReference>
<dbReference type="InterPro" id="IPR011663">
    <property type="entry name" value="UTRA"/>
</dbReference>
<evidence type="ECO:0000313" key="8">
    <source>
        <dbReference type="Proteomes" id="UP000092695"/>
    </source>
</evidence>
<dbReference type="AlphaFoldDB" id="A0A193LIM9"/>
<dbReference type="PRINTS" id="PR00035">
    <property type="entry name" value="HTHGNTR"/>
</dbReference>
<protein>
    <recommendedName>
        <fullName evidence="4">Histidine utilization repressor</fullName>
    </recommendedName>
</protein>
<dbReference type="RefSeq" id="WP_068617599.1">
    <property type="nucleotide sequence ID" value="NZ_CP016268.1"/>
</dbReference>
<dbReference type="NCBIfam" id="TIGR02018">
    <property type="entry name" value="his_ut_repres"/>
    <property type="match status" value="1"/>
</dbReference>
<reference evidence="7 8" key="1">
    <citation type="submission" date="2016-06" db="EMBL/GenBank/DDBJ databases">
        <title>Complete genome sequence of a deep-branching marine Gamma Proteobacterium Woeseia oceani type strain XK5.</title>
        <authorList>
            <person name="Mu D."/>
            <person name="Du Z."/>
        </authorList>
    </citation>
    <scope>NUCLEOTIDE SEQUENCE [LARGE SCALE GENOMIC DNA]</scope>
    <source>
        <strain evidence="7 8">XK5</strain>
    </source>
</reference>
<evidence type="ECO:0000256" key="2">
    <source>
        <dbReference type="ARBA" id="ARBA00023125"/>
    </source>
</evidence>